<protein>
    <submittedName>
        <fullName evidence="3">Uncharacterized protein LOC114437825</fullName>
    </submittedName>
</protein>
<evidence type="ECO:0000313" key="2">
    <source>
        <dbReference type="Proteomes" id="UP000515145"/>
    </source>
</evidence>
<evidence type="ECO:0000256" key="1">
    <source>
        <dbReference type="SAM" id="MobiDB-lite"/>
    </source>
</evidence>
<feature type="region of interest" description="Disordered" evidence="1">
    <location>
        <begin position="71"/>
        <end position="101"/>
    </location>
</feature>
<name>A0A6P7IN17_9TELE</name>
<keyword evidence="2" id="KW-1185">Reference proteome</keyword>
<dbReference type="RefSeq" id="XP_028264557.1">
    <property type="nucleotide sequence ID" value="XM_028408756.1"/>
</dbReference>
<dbReference type="GeneID" id="114437825"/>
<organism evidence="2 3">
    <name type="scientific">Parambassis ranga</name>
    <name type="common">Indian glassy fish</name>
    <dbReference type="NCBI Taxonomy" id="210632"/>
    <lineage>
        <taxon>Eukaryota</taxon>
        <taxon>Metazoa</taxon>
        <taxon>Chordata</taxon>
        <taxon>Craniata</taxon>
        <taxon>Vertebrata</taxon>
        <taxon>Euteleostomi</taxon>
        <taxon>Actinopterygii</taxon>
        <taxon>Neopterygii</taxon>
        <taxon>Teleostei</taxon>
        <taxon>Neoteleostei</taxon>
        <taxon>Acanthomorphata</taxon>
        <taxon>Ovalentaria</taxon>
        <taxon>Ambassidae</taxon>
        <taxon>Parambassis</taxon>
    </lineage>
</organism>
<dbReference type="Proteomes" id="UP000515145">
    <property type="component" value="Chromosome 6"/>
</dbReference>
<feature type="compositionally biased region" description="Low complexity" evidence="1">
    <location>
        <begin position="84"/>
        <end position="97"/>
    </location>
</feature>
<accession>A0A6P7IN17</accession>
<reference evidence="3" key="1">
    <citation type="submission" date="2025-08" db="UniProtKB">
        <authorList>
            <consortium name="RefSeq"/>
        </authorList>
    </citation>
    <scope>IDENTIFICATION</scope>
</reference>
<dbReference type="AlphaFoldDB" id="A0A6P7IN17"/>
<proteinExistence type="predicted"/>
<dbReference type="InParanoid" id="A0A6P7IN17"/>
<sequence>MPDLEFQEEDDWWDDLDSEDTILFIPSDKEDEPEMEEDWWDDSRGAYSEVDNVDFSSSFSDLEFVDLTGQEPAAKRPRLDLPEDSSPSTPSTLSSPSDLDDDTTATVCCGLSFKLSGSTWRMNNPDPEQPYFTLSCCSIDRCCSVKDVCSSDKVSRRCRNRSTSGQHQTCAGMVVQWLALCVTGSLQQNSLVTSCCVSLGLLPCVALGAVKCHYMD</sequence>
<gene>
    <name evidence="3" type="primary">LOC114437825</name>
</gene>
<evidence type="ECO:0000313" key="3">
    <source>
        <dbReference type="RefSeq" id="XP_028264557.1"/>
    </source>
</evidence>